<evidence type="ECO:0008006" key="4">
    <source>
        <dbReference type="Google" id="ProtNLM"/>
    </source>
</evidence>
<dbReference type="AlphaFoldDB" id="A0A4Q7IQX0"/>
<sequence length="222" mass="25431">MMKLYKMALWSFFLFLSLDTKANWITWHSKDNLVIKFQTQDSGVIAIQAATFIPNADRMSLIALLNDTQNASNWLKNVSKVEKIISPNSAEDIVYTELAAPWPVTDRVMLTHSCHKKINESKSKIIIRSVGEAKLNKFIEKDINAILVTPVEGFWLLEDKQNGLHIQHEIYANPQGKIPRWLSNKTALKGVRHTFNNLAHFLLKPQYSKSFKLEMSNCIGFE</sequence>
<accession>A0A4Q7IQX0</accession>
<feature type="chain" id="PRO_5020835863" description="START domain-containing protein" evidence="1">
    <location>
        <begin position="23"/>
        <end position="222"/>
    </location>
</feature>
<reference evidence="2 3" key="1">
    <citation type="submission" date="2018-01" db="EMBL/GenBank/DDBJ databases">
        <title>Co-occurrence of chitin degradation, pigmentation and bioactivity in marine Pseudoalteromonas.</title>
        <authorList>
            <person name="Paulsen S."/>
            <person name="Gram L."/>
            <person name="Machado H."/>
        </authorList>
    </citation>
    <scope>NUCLEOTIDE SEQUENCE [LARGE SCALE GENOMIC DNA]</scope>
    <source>
        <strain evidence="2 3">S3898</strain>
    </source>
</reference>
<dbReference type="SUPFAM" id="SSF55961">
    <property type="entry name" value="Bet v1-like"/>
    <property type="match status" value="1"/>
</dbReference>
<dbReference type="RefSeq" id="WP_130254718.1">
    <property type="nucleotide sequence ID" value="NZ_PPSX01000019.1"/>
</dbReference>
<dbReference type="InterPro" id="IPR023393">
    <property type="entry name" value="START-like_dom_sf"/>
</dbReference>
<evidence type="ECO:0000313" key="3">
    <source>
        <dbReference type="Proteomes" id="UP000291338"/>
    </source>
</evidence>
<dbReference type="Proteomes" id="UP000291338">
    <property type="component" value="Unassembled WGS sequence"/>
</dbReference>
<dbReference type="Gene3D" id="3.30.530.20">
    <property type="match status" value="1"/>
</dbReference>
<keyword evidence="1" id="KW-0732">Signal</keyword>
<feature type="signal peptide" evidence="1">
    <location>
        <begin position="1"/>
        <end position="22"/>
    </location>
</feature>
<organism evidence="2 3">
    <name type="scientific">Pseudoalteromonas phenolica</name>
    <dbReference type="NCBI Taxonomy" id="161398"/>
    <lineage>
        <taxon>Bacteria</taxon>
        <taxon>Pseudomonadati</taxon>
        <taxon>Pseudomonadota</taxon>
        <taxon>Gammaproteobacteria</taxon>
        <taxon>Alteromonadales</taxon>
        <taxon>Pseudoalteromonadaceae</taxon>
        <taxon>Pseudoalteromonas</taxon>
    </lineage>
</organism>
<comment type="caution">
    <text evidence="2">The sequence shown here is derived from an EMBL/GenBank/DDBJ whole genome shotgun (WGS) entry which is preliminary data.</text>
</comment>
<dbReference type="EMBL" id="PPSX01000019">
    <property type="protein sequence ID" value="RZQ54185.1"/>
    <property type="molecule type" value="Genomic_DNA"/>
</dbReference>
<protein>
    <recommendedName>
        <fullName evidence="4">START domain-containing protein</fullName>
    </recommendedName>
</protein>
<gene>
    <name evidence="2" type="ORF">C1E23_06070</name>
</gene>
<proteinExistence type="predicted"/>
<name>A0A4Q7IQX0_9GAMM</name>
<evidence type="ECO:0000256" key="1">
    <source>
        <dbReference type="SAM" id="SignalP"/>
    </source>
</evidence>
<evidence type="ECO:0000313" key="2">
    <source>
        <dbReference type="EMBL" id="RZQ54185.1"/>
    </source>
</evidence>